<gene>
    <name evidence="2" type="ORF">QCA50_003057</name>
</gene>
<feature type="compositionally biased region" description="Basic and acidic residues" evidence="1">
    <location>
        <begin position="140"/>
        <end position="149"/>
    </location>
</feature>
<evidence type="ECO:0000313" key="3">
    <source>
        <dbReference type="Proteomes" id="UP001385951"/>
    </source>
</evidence>
<dbReference type="AlphaFoldDB" id="A0AAW0GVF2"/>
<accession>A0AAW0GVF2</accession>
<name>A0AAW0GVF2_9APHY</name>
<evidence type="ECO:0000256" key="1">
    <source>
        <dbReference type="SAM" id="MobiDB-lite"/>
    </source>
</evidence>
<protein>
    <recommendedName>
        <fullName evidence="4">F-box domain-containing protein</fullName>
    </recommendedName>
</protein>
<proteinExistence type="predicted"/>
<comment type="caution">
    <text evidence="2">The sequence shown here is derived from an EMBL/GenBank/DDBJ whole genome shotgun (WGS) entry which is preliminary data.</text>
</comment>
<sequence>MPNRNTPLSSSTSTPQSRQVNTLLHSLRGEHYRHERNVRGAQARVLRTLSGEVPNRSTIPISQLFGTLNLKDNSPASSDETTRYTVKGSQNKHASDPSSTDTEENEKNTPEWRDKVLSVLFKQSPLREDDLANGSDSENDTPRLPDQNRQKPQGSASPRVGVPSLVELCLEVLLDYCRGRYFAEILVPCLPPHLRRVLLRWTAVHSPLPTTKLFALCEPEGHVNGELIVVGPQASLPSDFFSTDEQRDDEQADGEIENDDNDTLIPETESDEESWESTGSGDSELSLHTLALVTTPLPANMLFSLPPTITHLALLALPAPVPIHRLPRICPLLEVLDLSYNLWLSYVQVVSSEESGRFVSVQGDGKGGERMIERVEWSRWTRLRVLGLRECNVGENVVAKVNRGRWTDVQIIGPGEPILR</sequence>
<feature type="compositionally biased region" description="Acidic residues" evidence="1">
    <location>
        <begin position="246"/>
        <end position="275"/>
    </location>
</feature>
<feature type="region of interest" description="Disordered" evidence="1">
    <location>
        <begin position="239"/>
        <end position="282"/>
    </location>
</feature>
<feature type="compositionally biased region" description="Low complexity" evidence="1">
    <location>
        <begin position="1"/>
        <end position="19"/>
    </location>
</feature>
<dbReference type="EMBL" id="JASBNA010000003">
    <property type="protein sequence ID" value="KAK7693489.1"/>
    <property type="molecule type" value="Genomic_DNA"/>
</dbReference>
<keyword evidence="3" id="KW-1185">Reference proteome</keyword>
<evidence type="ECO:0008006" key="4">
    <source>
        <dbReference type="Google" id="ProtNLM"/>
    </source>
</evidence>
<dbReference type="Proteomes" id="UP001385951">
    <property type="component" value="Unassembled WGS sequence"/>
</dbReference>
<feature type="region of interest" description="Disordered" evidence="1">
    <location>
        <begin position="68"/>
        <end position="113"/>
    </location>
</feature>
<feature type="compositionally biased region" description="Polar residues" evidence="1">
    <location>
        <begin position="68"/>
        <end position="100"/>
    </location>
</feature>
<organism evidence="2 3">
    <name type="scientific">Cerrena zonata</name>
    <dbReference type="NCBI Taxonomy" id="2478898"/>
    <lineage>
        <taxon>Eukaryota</taxon>
        <taxon>Fungi</taxon>
        <taxon>Dikarya</taxon>
        <taxon>Basidiomycota</taxon>
        <taxon>Agaricomycotina</taxon>
        <taxon>Agaricomycetes</taxon>
        <taxon>Polyporales</taxon>
        <taxon>Cerrenaceae</taxon>
        <taxon>Cerrena</taxon>
    </lineage>
</organism>
<feature type="region of interest" description="Disordered" evidence="1">
    <location>
        <begin position="127"/>
        <end position="160"/>
    </location>
</feature>
<reference evidence="2 3" key="1">
    <citation type="submission" date="2022-09" db="EMBL/GenBank/DDBJ databases">
        <authorList>
            <person name="Palmer J.M."/>
        </authorList>
    </citation>
    <scope>NUCLEOTIDE SEQUENCE [LARGE SCALE GENOMIC DNA]</scope>
    <source>
        <strain evidence="2 3">DSM 7382</strain>
    </source>
</reference>
<feature type="region of interest" description="Disordered" evidence="1">
    <location>
        <begin position="1"/>
        <end position="20"/>
    </location>
</feature>
<evidence type="ECO:0000313" key="2">
    <source>
        <dbReference type="EMBL" id="KAK7693489.1"/>
    </source>
</evidence>